<proteinExistence type="predicted"/>
<dbReference type="EMBL" id="GBRH01269504">
    <property type="protein sequence ID" value="JAD28391.1"/>
    <property type="molecule type" value="Transcribed_RNA"/>
</dbReference>
<dbReference type="AlphaFoldDB" id="A0A0A8YQ00"/>
<sequence length="26" mass="3080">MCMHTRWTVVNFPLKKHLMSVESCSN</sequence>
<accession>A0A0A8YQ00</accession>
<reference evidence="1" key="2">
    <citation type="journal article" date="2015" name="Data Brief">
        <title>Shoot transcriptome of the giant reed, Arundo donax.</title>
        <authorList>
            <person name="Barrero R.A."/>
            <person name="Guerrero F.D."/>
            <person name="Moolhuijzen P."/>
            <person name="Goolsby J.A."/>
            <person name="Tidwell J."/>
            <person name="Bellgard S.E."/>
            <person name="Bellgard M.I."/>
        </authorList>
    </citation>
    <scope>NUCLEOTIDE SEQUENCE</scope>
    <source>
        <tissue evidence="1">Shoot tissue taken approximately 20 cm above the soil surface</tissue>
    </source>
</reference>
<evidence type="ECO:0000313" key="1">
    <source>
        <dbReference type="EMBL" id="JAD28391.1"/>
    </source>
</evidence>
<reference evidence="1" key="1">
    <citation type="submission" date="2014-09" db="EMBL/GenBank/DDBJ databases">
        <authorList>
            <person name="Magalhaes I.L.F."/>
            <person name="Oliveira U."/>
            <person name="Santos F.R."/>
            <person name="Vidigal T.H.D.A."/>
            <person name="Brescovit A.D."/>
            <person name="Santos A.J."/>
        </authorList>
    </citation>
    <scope>NUCLEOTIDE SEQUENCE</scope>
    <source>
        <tissue evidence="1">Shoot tissue taken approximately 20 cm above the soil surface</tissue>
    </source>
</reference>
<organism evidence="1">
    <name type="scientific">Arundo donax</name>
    <name type="common">Giant reed</name>
    <name type="synonym">Donax arundinaceus</name>
    <dbReference type="NCBI Taxonomy" id="35708"/>
    <lineage>
        <taxon>Eukaryota</taxon>
        <taxon>Viridiplantae</taxon>
        <taxon>Streptophyta</taxon>
        <taxon>Embryophyta</taxon>
        <taxon>Tracheophyta</taxon>
        <taxon>Spermatophyta</taxon>
        <taxon>Magnoliopsida</taxon>
        <taxon>Liliopsida</taxon>
        <taxon>Poales</taxon>
        <taxon>Poaceae</taxon>
        <taxon>PACMAD clade</taxon>
        <taxon>Arundinoideae</taxon>
        <taxon>Arundineae</taxon>
        <taxon>Arundo</taxon>
    </lineage>
</organism>
<name>A0A0A8YQ00_ARUDO</name>
<protein>
    <submittedName>
        <fullName evidence="1">Uncharacterized protein</fullName>
    </submittedName>
</protein>